<dbReference type="InterPro" id="IPR001466">
    <property type="entry name" value="Beta-lactam-related"/>
</dbReference>
<dbReference type="Pfam" id="PF00144">
    <property type="entry name" value="Beta-lactamase"/>
    <property type="match status" value="1"/>
</dbReference>
<gene>
    <name evidence="3" type="ordered locus">KVU_1962</name>
</gene>
<evidence type="ECO:0000259" key="2">
    <source>
        <dbReference type="Pfam" id="PF00144"/>
    </source>
</evidence>
<sequence>MSVFRIWLRRIVLGVIAIAVLTLAGLWVIAPQILVLAREGFPGQVWPTSGTYLEVAGAQTPAAPPAGRALPAAAHDRLVNTSGRALLMERAGVLEYEEYTAGLAREDRFNSYSMVKSLIGAMIIRAVADGKIASLDDPLSDYLGPESPDTTIRAVLTMTSGLELHGLQTKQMEDGDFSAFSGVAELHAFGIERLLPRLHPNAAVAGTFRYESSNSAVLGAVLEQVYQQRLPALLSTLIWQPAGAQTASWRAYPMSGGATAYCCLYARPLDWLMVGRYLLDNGTPEAPFLPQPLWNDLFLPTLSPEQRQDRFYGYHISHNVMDRAGENVAGPFAYFTGHLGQVVYLLPEQNTVVVRFGAQRQPLQATLYDLF</sequence>
<dbReference type="eggNOG" id="COG1680">
    <property type="taxonomic scope" value="Bacteria"/>
</dbReference>
<feature type="domain" description="Beta-lactamase-related" evidence="2">
    <location>
        <begin position="102"/>
        <end position="361"/>
    </location>
</feature>
<reference evidence="3 4" key="1">
    <citation type="journal article" date="2011" name="J. Bacteriol.">
        <title>Complete genome sequence of the industrial strain Ketogulonicigenium vulgare WSH-001.</title>
        <authorList>
            <person name="Liu L."/>
            <person name="Li Y."/>
            <person name="Zhang J."/>
            <person name="Zhou Z."/>
            <person name="Liu J."/>
            <person name="Li X."/>
            <person name="Zhou J."/>
            <person name="Du G."/>
            <person name="Wang L."/>
            <person name="Chen J."/>
        </authorList>
    </citation>
    <scope>NUCLEOTIDE SEQUENCE [LARGE SCALE GENOMIC DNA]</scope>
    <source>
        <strain evidence="3 4">WSH-001</strain>
    </source>
</reference>
<keyword evidence="1" id="KW-0812">Transmembrane</keyword>
<dbReference type="AlphaFoldDB" id="F9Y4R7"/>
<dbReference type="Proteomes" id="UP000000692">
    <property type="component" value="Chromosome"/>
</dbReference>
<dbReference type="KEGG" id="kvl:KVU_1962"/>
<dbReference type="OrthoDB" id="9814204at2"/>
<dbReference type="InterPro" id="IPR012338">
    <property type="entry name" value="Beta-lactam/transpept-like"/>
</dbReference>
<proteinExistence type="predicted"/>
<dbReference type="InterPro" id="IPR050789">
    <property type="entry name" value="Diverse_Enzym_Activities"/>
</dbReference>
<organism evidence="3 4">
    <name type="scientific">Ketogulonicigenium vulgare (strain WSH-001)</name>
    <dbReference type="NCBI Taxonomy" id="759362"/>
    <lineage>
        <taxon>Bacteria</taxon>
        <taxon>Pseudomonadati</taxon>
        <taxon>Pseudomonadota</taxon>
        <taxon>Alphaproteobacteria</taxon>
        <taxon>Rhodobacterales</taxon>
        <taxon>Roseobacteraceae</taxon>
        <taxon>Ketogulonicigenium</taxon>
    </lineage>
</organism>
<dbReference type="HOGENOM" id="CLU_745517_0_0_5"/>
<dbReference type="Gene3D" id="3.40.710.10">
    <property type="entry name" value="DD-peptidase/beta-lactamase superfamily"/>
    <property type="match status" value="1"/>
</dbReference>
<evidence type="ECO:0000313" key="4">
    <source>
        <dbReference type="Proteomes" id="UP000000692"/>
    </source>
</evidence>
<feature type="transmembrane region" description="Helical" evidence="1">
    <location>
        <begin position="12"/>
        <end position="30"/>
    </location>
</feature>
<name>F9Y4R7_KETVW</name>
<accession>F9Y4R7</accession>
<dbReference type="PANTHER" id="PTHR43283:SF7">
    <property type="entry name" value="BETA-LACTAMASE-RELATED DOMAIN-CONTAINING PROTEIN"/>
    <property type="match status" value="1"/>
</dbReference>
<dbReference type="PATRIC" id="fig|759362.5.peg.2033"/>
<dbReference type="PANTHER" id="PTHR43283">
    <property type="entry name" value="BETA-LACTAMASE-RELATED"/>
    <property type="match status" value="1"/>
</dbReference>
<keyword evidence="1" id="KW-1133">Transmembrane helix</keyword>
<keyword evidence="1" id="KW-0472">Membrane</keyword>
<dbReference type="EMBL" id="CP002018">
    <property type="protein sequence ID" value="AEM41801.1"/>
    <property type="molecule type" value="Genomic_DNA"/>
</dbReference>
<dbReference type="RefSeq" id="WP_013385173.1">
    <property type="nucleotide sequence ID" value="NC_017384.1"/>
</dbReference>
<evidence type="ECO:0000256" key="1">
    <source>
        <dbReference type="SAM" id="Phobius"/>
    </source>
</evidence>
<protein>
    <submittedName>
        <fullName evidence="3">Beta-lactamase class C-like protein penicillin binding protein</fullName>
    </submittedName>
</protein>
<evidence type="ECO:0000313" key="3">
    <source>
        <dbReference type="EMBL" id="AEM41801.1"/>
    </source>
</evidence>
<dbReference type="SUPFAM" id="SSF56601">
    <property type="entry name" value="beta-lactamase/transpeptidase-like"/>
    <property type="match status" value="1"/>
</dbReference>
<keyword evidence="4" id="KW-1185">Reference proteome</keyword>